<dbReference type="PANTHER" id="PTHR10151:SF120">
    <property type="entry name" value="BIS(5'-ADENOSYL)-TRIPHOSPHATASE"/>
    <property type="match status" value="1"/>
</dbReference>
<dbReference type="Pfam" id="PF01663">
    <property type="entry name" value="Phosphodiest"/>
    <property type="match status" value="1"/>
</dbReference>
<feature type="chain" id="PRO_5039244328" evidence="2">
    <location>
        <begin position="27"/>
        <end position="619"/>
    </location>
</feature>
<gene>
    <name evidence="3" type="ORF">MCHLDSM_01437</name>
</gene>
<organism evidence="3 4">
    <name type="scientific">Mycolicibacterium chlorophenolicum</name>
    <dbReference type="NCBI Taxonomy" id="37916"/>
    <lineage>
        <taxon>Bacteria</taxon>
        <taxon>Bacillati</taxon>
        <taxon>Actinomycetota</taxon>
        <taxon>Actinomycetes</taxon>
        <taxon>Mycobacteriales</taxon>
        <taxon>Mycobacteriaceae</taxon>
        <taxon>Mycolicibacterium</taxon>
    </lineage>
</organism>
<dbReference type="PANTHER" id="PTHR10151">
    <property type="entry name" value="ECTONUCLEOTIDE PYROPHOSPHATASE/PHOSPHODIESTERASE"/>
    <property type="match status" value="1"/>
</dbReference>
<dbReference type="EMBL" id="JYNL01000010">
    <property type="protein sequence ID" value="KMO82285.1"/>
    <property type="molecule type" value="Genomic_DNA"/>
</dbReference>
<evidence type="ECO:0000313" key="3">
    <source>
        <dbReference type="EMBL" id="KMO82285.1"/>
    </source>
</evidence>
<evidence type="ECO:0000256" key="1">
    <source>
        <dbReference type="SAM" id="MobiDB-lite"/>
    </source>
</evidence>
<proteinExistence type="predicted"/>
<dbReference type="GO" id="GO:0016787">
    <property type="term" value="F:hydrolase activity"/>
    <property type="evidence" value="ECO:0007669"/>
    <property type="project" value="UniProtKB-ARBA"/>
</dbReference>
<keyword evidence="2" id="KW-0732">Signal</keyword>
<dbReference type="SUPFAM" id="SSF53649">
    <property type="entry name" value="Alkaline phosphatase-like"/>
    <property type="match status" value="1"/>
</dbReference>
<feature type="compositionally biased region" description="Low complexity" evidence="1">
    <location>
        <begin position="36"/>
        <end position="68"/>
    </location>
</feature>
<protein>
    <submittedName>
        <fullName evidence="3">Type I phosphodiesterase / nucleotide pyrophosphatase</fullName>
    </submittedName>
</protein>
<accession>A0A0J6WG80</accession>
<dbReference type="InterPro" id="IPR017850">
    <property type="entry name" value="Alkaline_phosphatase_core_sf"/>
</dbReference>
<dbReference type="Proteomes" id="UP000036513">
    <property type="component" value="Unassembled WGS sequence"/>
</dbReference>
<feature type="signal peptide" evidence="2">
    <location>
        <begin position="1"/>
        <end position="26"/>
    </location>
</feature>
<reference evidence="3 4" key="1">
    <citation type="journal article" date="2015" name="Genome Biol. Evol.">
        <title>Characterization of Three Mycobacterium spp. with Potential Use in Bioremediation by Genome Sequencing and Comparative Genomics.</title>
        <authorList>
            <person name="Das S."/>
            <person name="Pettersson B.M."/>
            <person name="Behra P.R."/>
            <person name="Ramesh M."/>
            <person name="Dasgupta S."/>
            <person name="Bhattacharya A."/>
            <person name="Kirsebom L.A."/>
        </authorList>
    </citation>
    <scope>NUCLEOTIDE SEQUENCE [LARGE SCALE GENOMIC DNA]</scope>
    <source>
        <strain evidence="3 4">DSM 43826</strain>
    </source>
</reference>
<feature type="compositionally biased region" description="Basic and acidic residues" evidence="1">
    <location>
        <begin position="69"/>
        <end position="104"/>
    </location>
</feature>
<dbReference type="InterPro" id="IPR002591">
    <property type="entry name" value="Phosphodiest/P_Trfase"/>
</dbReference>
<dbReference type="RefSeq" id="WP_048469339.1">
    <property type="nucleotide sequence ID" value="NZ_JYNL01000010.1"/>
</dbReference>
<dbReference type="PATRIC" id="fig|37916.4.peg.1332"/>
<dbReference type="STRING" id="37916.MCHLDSM_01437"/>
<evidence type="ECO:0000313" key="4">
    <source>
        <dbReference type="Proteomes" id="UP000036513"/>
    </source>
</evidence>
<feature type="region of interest" description="Disordered" evidence="1">
    <location>
        <begin position="36"/>
        <end position="146"/>
    </location>
</feature>
<keyword evidence="4" id="KW-1185">Reference proteome</keyword>
<feature type="compositionally biased region" description="Low complexity" evidence="1">
    <location>
        <begin position="117"/>
        <end position="146"/>
    </location>
</feature>
<evidence type="ECO:0000256" key="2">
    <source>
        <dbReference type="SAM" id="SignalP"/>
    </source>
</evidence>
<dbReference type="Gene3D" id="3.40.720.10">
    <property type="entry name" value="Alkaline Phosphatase, subunit A"/>
    <property type="match status" value="2"/>
</dbReference>
<name>A0A0J6WG80_9MYCO</name>
<sequence precursor="true">MSHARYIGRVGALAVTLGVGWAVATAAPGVAYADDSATASSAGDTTSASASASASADTGTTAASAASARSERRARAEQRRQEVRDAAADRRAQRQAAREARAADTDTDTDTDQPERSVTAVSVATVPASSLSESQAESPSDSDPAAPLAATTLLTAAAASREERQALRRASVAPQPQVSALAADDTPNILVIGVDGTNLSKILANPLNTNLFSLMQGGTTAASTIVGHTTISNPSWTSILTGAWGEKTGVINNVFTPWTYDKWPTVFNQLEGLNSAIETTAISDWDVIAGIAGAGSTPVDNNVYFTQVTGDTDWSKTDDRVGDATEAAIAGADLTVPNFIFSYFVGVDENGHMHGGDSPEYAAAIQNVDRNVGEILAAVAASGEQWTILVVTDHGHQPQKGIGHGFQSPPETSTFVIANGGGFDPGAINLTYSIVDITPTVVTLFGGQPSADSDGESLTDQSDSNVYPINDDGALRAGLLDIIAKYGYPDTGTELRLGLRTIVTSVPYFVFGATTQLTAGLQGLVDQGIPLISLVAKIAIIPVQFVGDLAYVATNLAAQIVAKLTGVEGASIFPLWPPAPPSIQPQPDEGTTLVDLFAVCGDDPASASFLRCGAPSIAV</sequence>
<dbReference type="AlphaFoldDB" id="A0A0J6WG80"/>
<comment type="caution">
    <text evidence="3">The sequence shown here is derived from an EMBL/GenBank/DDBJ whole genome shotgun (WGS) entry which is preliminary data.</text>
</comment>